<dbReference type="SUPFAM" id="SSF48452">
    <property type="entry name" value="TPR-like"/>
    <property type="match status" value="1"/>
</dbReference>
<feature type="region of interest" description="Disordered" evidence="1">
    <location>
        <begin position="778"/>
        <end position="799"/>
    </location>
</feature>
<feature type="compositionally biased region" description="Acidic residues" evidence="1">
    <location>
        <begin position="381"/>
        <end position="393"/>
    </location>
</feature>
<keyword evidence="2" id="KW-1133">Transmembrane helix</keyword>
<proteinExistence type="predicted"/>
<sequence>MASEQQENLSGASPSAQDIPDIHRAKVLKQKSRQQSKGKSSVKAKSSVRDRNGGVRRPASPGAPTGKTWGPASLVFVLFILLASLLLVFLVFRESRSFEAMLREIDQIQGRGRGVVTLNLYQSVAKKARSERDYLRILKRIYQISEDKTRNNYLAKVTALAVREFPESESLWAYRVSALLNRGLFTEAISASVNLQSSQYLPLKGEIMIHSLARVRTGNGAGAKSAENRESVADGELRIGDVVNASPYTTATYISLARLLSEPRFAWNATLMYMAKGEKDKALGLVRELQDEYWLNSFAAGLVAYDSEDWSLAAKLLERAVEEEAGAGKPEMRTLQYLGDASLFLKDYERAAEVLSRAGDLVDGSSWLPDGESVANFVTDSDADPGADLEQDGDVLQSDPSTQGFRGLKGVPENPGTWELYYNLASAYRGMGEDATAFEVLRKGRNTFPNVGELLLLLNLVAPPDEKEYAKGILAEFISKETNDRPYLALASLIFEENRVNQQRFSSRLWKLFSKFPEYEQTLSYLLWYYVGLNRTGEVDLALERYRNLVLENPEKALDNVSEDGAVVVDDFPPWAKEYMAINAVLKRDFDTAQEIFGDLTTAGSDWRIYYNMANLYVYQTDFPAAVRMLRKALEYVNGEEDKISIYYRMVMIANTAEQSYLSLDESLELDRILRNYVSNNYRIEEDLWNPGDDLLHTKLDSLVLWRKVSGSDLLDNPDEYRDFAAGQAEFGVVQGVFATPGVSASRSNLGNDLQSDSPEGASGEEVDLVTDGTAVQVLGGADSDTDNATEELTTENTR</sequence>
<evidence type="ECO:0000313" key="4">
    <source>
        <dbReference type="Proteomes" id="UP001228690"/>
    </source>
</evidence>
<dbReference type="Gene3D" id="1.25.40.10">
    <property type="entry name" value="Tetratricopeptide repeat domain"/>
    <property type="match status" value="2"/>
</dbReference>
<organism evidence="3 4">
    <name type="scientific">Candidatus Haliotispira prima</name>
    <dbReference type="NCBI Taxonomy" id="3034016"/>
    <lineage>
        <taxon>Bacteria</taxon>
        <taxon>Pseudomonadati</taxon>
        <taxon>Spirochaetota</taxon>
        <taxon>Spirochaetia</taxon>
        <taxon>Spirochaetales</taxon>
        <taxon>Spirochaetaceae</taxon>
        <taxon>Candidatus Haliotispira</taxon>
    </lineage>
</organism>
<dbReference type="InterPro" id="IPR019734">
    <property type="entry name" value="TPR_rpt"/>
</dbReference>
<feature type="transmembrane region" description="Helical" evidence="2">
    <location>
        <begin position="72"/>
        <end position="92"/>
    </location>
</feature>
<feature type="compositionally biased region" description="Polar residues" evidence="1">
    <location>
        <begin position="1"/>
        <end position="16"/>
    </location>
</feature>
<dbReference type="Proteomes" id="UP001228690">
    <property type="component" value="Chromosome"/>
</dbReference>
<dbReference type="EMBL" id="CP123443">
    <property type="protein sequence ID" value="WGK68419.1"/>
    <property type="molecule type" value="Genomic_DNA"/>
</dbReference>
<feature type="compositionally biased region" description="Acidic residues" evidence="1">
    <location>
        <begin position="784"/>
        <end position="799"/>
    </location>
</feature>
<gene>
    <name evidence="3" type="ORF">P0082_07985</name>
</gene>
<feature type="region of interest" description="Disordered" evidence="1">
    <location>
        <begin position="1"/>
        <end position="64"/>
    </location>
</feature>
<feature type="region of interest" description="Disordered" evidence="1">
    <location>
        <begin position="381"/>
        <end position="405"/>
    </location>
</feature>
<feature type="compositionally biased region" description="Basic residues" evidence="1">
    <location>
        <begin position="25"/>
        <end position="42"/>
    </location>
</feature>
<reference evidence="3 4" key="1">
    <citation type="submission" date="2023-04" db="EMBL/GenBank/DDBJ databases">
        <title>Spirochaete genome identified in red abalone sample constitutes a novel genus.</title>
        <authorList>
            <person name="Sharma S.P."/>
            <person name="Purcell C.M."/>
            <person name="Hyde J.R."/>
            <person name="Severin A.J."/>
        </authorList>
    </citation>
    <scope>NUCLEOTIDE SEQUENCE [LARGE SCALE GENOMIC DNA]</scope>
    <source>
        <strain evidence="3 4">SP-2023</strain>
    </source>
</reference>
<dbReference type="Pfam" id="PF13432">
    <property type="entry name" value="TPR_16"/>
    <property type="match status" value="1"/>
</dbReference>
<dbReference type="InterPro" id="IPR011990">
    <property type="entry name" value="TPR-like_helical_dom_sf"/>
</dbReference>
<name>A0ABY8MEJ9_9SPIO</name>
<dbReference type="SMART" id="SM00028">
    <property type="entry name" value="TPR"/>
    <property type="match status" value="3"/>
</dbReference>
<accession>A0ABY8MEJ9</accession>
<keyword evidence="2" id="KW-0472">Membrane</keyword>
<protein>
    <submittedName>
        <fullName evidence="3">Tetratricopeptide repeat protein</fullName>
    </submittedName>
</protein>
<dbReference type="RefSeq" id="WP_326926600.1">
    <property type="nucleotide sequence ID" value="NZ_CP123443.1"/>
</dbReference>
<evidence type="ECO:0000313" key="3">
    <source>
        <dbReference type="EMBL" id="WGK68419.1"/>
    </source>
</evidence>
<evidence type="ECO:0000256" key="2">
    <source>
        <dbReference type="SAM" id="Phobius"/>
    </source>
</evidence>
<keyword evidence="2" id="KW-0812">Transmembrane</keyword>
<keyword evidence="4" id="KW-1185">Reference proteome</keyword>
<evidence type="ECO:0000256" key="1">
    <source>
        <dbReference type="SAM" id="MobiDB-lite"/>
    </source>
</evidence>